<evidence type="ECO:0000313" key="1">
    <source>
        <dbReference type="EMBL" id="GGF31052.1"/>
    </source>
</evidence>
<reference evidence="1" key="2">
    <citation type="submission" date="2020-09" db="EMBL/GenBank/DDBJ databases">
        <authorList>
            <person name="Sun Q."/>
            <person name="Zhou Y."/>
        </authorList>
    </citation>
    <scope>NUCLEOTIDE SEQUENCE</scope>
    <source>
        <strain evidence="1">CGMCC 1.15725</strain>
    </source>
</reference>
<name>A0A8J2YY26_9PROT</name>
<dbReference type="Proteomes" id="UP000646365">
    <property type="component" value="Unassembled WGS sequence"/>
</dbReference>
<dbReference type="AlphaFoldDB" id="A0A8J2YY26"/>
<accession>A0A8J2YY26</accession>
<reference evidence="1" key="1">
    <citation type="journal article" date="2014" name="Int. J. Syst. Evol. Microbiol.">
        <title>Complete genome sequence of Corynebacterium casei LMG S-19264T (=DSM 44701T), isolated from a smear-ripened cheese.</title>
        <authorList>
            <consortium name="US DOE Joint Genome Institute (JGI-PGF)"/>
            <person name="Walter F."/>
            <person name="Albersmeier A."/>
            <person name="Kalinowski J."/>
            <person name="Ruckert C."/>
        </authorList>
    </citation>
    <scope>NUCLEOTIDE SEQUENCE</scope>
    <source>
        <strain evidence="1">CGMCC 1.15725</strain>
    </source>
</reference>
<proteinExistence type="predicted"/>
<gene>
    <name evidence="1" type="ORF">GCM10011611_41470</name>
</gene>
<protein>
    <submittedName>
        <fullName evidence="1">Uncharacterized protein</fullName>
    </submittedName>
</protein>
<keyword evidence="2" id="KW-1185">Reference proteome</keyword>
<sequence length="73" mass="7644">MLETYKATMGVVPLANGRFAVRAIGLTTLGQPPLDFATRAEAEAWVLRHAMADDEEAFGGTGVIRPGDGQGVA</sequence>
<dbReference type="EMBL" id="BMJQ01000011">
    <property type="protein sequence ID" value="GGF31052.1"/>
    <property type="molecule type" value="Genomic_DNA"/>
</dbReference>
<organism evidence="1 2">
    <name type="scientific">Aliidongia dinghuensis</name>
    <dbReference type="NCBI Taxonomy" id="1867774"/>
    <lineage>
        <taxon>Bacteria</taxon>
        <taxon>Pseudomonadati</taxon>
        <taxon>Pseudomonadota</taxon>
        <taxon>Alphaproteobacteria</taxon>
        <taxon>Rhodospirillales</taxon>
        <taxon>Dongiaceae</taxon>
        <taxon>Aliidongia</taxon>
    </lineage>
</organism>
<evidence type="ECO:0000313" key="2">
    <source>
        <dbReference type="Proteomes" id="UP000646365"/>
    </source>
</evidence>
<dbReference type="RefSeq" id="WP_189049316.1">
    <property type="nucleotide sequence ID" value="NZ_BMJQ01000011.1"/>
</dbReference>
<comment type="caution">
    <text evidence="1">The sequence shown here is derived from an EMBL/GenBank/DDBJ whole genome shotgun (WGS) entry which is preliminary data.</text>
</comment>